<gene>
    <name evidence="2" type="ORF">ADL15_46110</name>
</gene>
<accession>A0A117ML80</accession>
<sequence>MSRIVRWVRRPTAVLAARTSGRSHLVAVTYLLLAFWVMRDLWAGPSGRTLSGNRGDHTLFLFLLAHGERVVYHGAALLHSEQLNAPAGVNMMANTSVLALSVPLAPVTHRYGPGVTAALLLTLGLAGSALAWYWLLRRRMELGRPAAWIGGLWGGFAPGWLSHASGHINLVCGFVLPFVLDQVLRLRLPGRVWRGGVALGLLIILQVFISEETLLLMAIALVVFLIAYAVMDPRTVCACAGRFGAGGAVAALVAGASLSYPLHYQFYGPGHYRGQPFVLDRFATSLGSLVTLPRESLFGSDAVASRFSASATEDTVFWGPGAALMFLVAIVVLWRSVAARAAAVTALVLLIVSFGSHFRIDSRPGGRASPLAWTMRVPLLDLVTTPRYALVSTAIVGILLAWASDKAFRRRRWRANAHAPTGTDRVPASGLAKSVHVAGLMAARVLSPRVLFAAGLIAALAPLLPRPAPTQAEPPAPAFFTQAMWRPYLRGSDRSMVIVPLPNRDGGREAMRLAALSNSAFPMPGGYFMGPADPPRDMTGAWTSPPRYTSALLNTAVATGRAPTTLTLTDRAKILDDLRYWNAGLLVLLPDTPHWATLFRLLTQLLGPPVGVGGVTLWADLPR</sequence>
<feature type="transmembrane region" description="Helical" evidence="1">
    <location>
        <begin position="117"/>
        <end position="135"/>
    </location>
</feature>
<evidence type="ECO:0000313" key="2">
    <source>
        <dbReference type="EMBL" id="KUL23546.1"/>
    </source>
</evidence>
<feature type="transmembrane region" description="Helical" evidence="1">
    <location>
        <begin position="243"/>
        <end position="262"/>
    </location>
</feature>
<feature type="transmembrane region" description="Helical" evidence="1">
    <location>
        <begin position="385"/>
        <end position="404"/>
    </location>
</feature>
<evidence type="ECO:0000256" key="1">
    <source>
        <dbReference type="SAM" id="Phobius"/>
    </source>
</evidence>
<feature type="transmembrane region" description="Helical" evidence="1">
    <location>
        <begin position="316"/>
        <end position="334"/>
    </location>
</feature>
<feature type="transmembrane region" description="Helical" evidence="1">
    <location>
        <begin position="21"/>
        <end position="38"/>
    </location>
</feature>
<name>A0A117ML80_9ACTN</name>
<keyword evidence="1" id="KW-0472">Membrane</keyword>
<evidence type="ECO:0000313" key="3">
    <source>
        <dbReference type="Proteomes" id="UP000053244"/>
    </source>
</evidence>
<dbReference type="EMBL" id="LLZH01000331">
    <property type="protein sequence ID" value="KUL23546.1"/>
    <property type="molecule type" value="Genomic_DNA"/>
</dbReference>
<keyword evidence="1" id="KW-1133">Transmembrane helix</keyword>
<comment type="caution">
    <text evidence="2">The sequence shown here is derived from an EMBL/GenBank/DDBJ whole genome shotgun (WGS) entry which is preliminary data.</text>
</comment>
<feature type="transmembrane region" description="Helical" evidence="1">
    <location>
        <begin position="192"/>
        <end position="209"/>
    </location>
</feature>
<keyword evidence="1" id="KW-0812">Transmembrane</keyword>
<dbReference type="Proteomes" id="UP000053244">
    <property type="component" value="Unassembled WGS sequence"/>
</dbReference>
<feature type="transmembrane region" description="Helical" evidence="1">
    <location>
        <begin position="341"/>
        <end position="360"/>
    </location>
</feature>
<organism evidence="2 3">
    <name type="scientific">Actinoplanes awajinensis subsp. mycoplanecinus</name>
    <dbReference type="NCBI Taxonomy" id="135947"/>
    <lineage>
        <taxon>Bacteria</taxon>
        <taxon>Bacillati</taxon>
        <taxon>Actinomycetota</taxon>
        <taxon>Actinomycetes</taxon>
        <taxon>Micromonosporales</taxon>
        <taxon>Micromonosporaceae</taxon>
        <taxon>Actinoplanes</taxon>
    </lineage>
</organism>
<reference evidence="2 3" key="1">
    <citation type="submission" date="2015-10" db="EMBL/GenBank/DDBJ databases">
        <authorList>
            <person name="Gilbert D.G."/>
        </authorList>
    </citation>
    <scope>NUCLEOTIDE SEQUENCE [LARGE SCALE GENOMIC DNA]</scope>
    <source>
        <strain evidence="2 3">NRRL B-16712</strain>
    </source>
</reference>
<feature type="transmembrane region" description="Helical" evidence="1">
    <location>
        <begin position="215"/>
        <end position="231"/>
    </location>
</feature>
<dbReference type="AlphaFoldDB" id="A0A117ML80"/>
<keyword evidence="3" id="KW-1185">Reference proteome</keyword>
<protein>
    <recommendedName>
        <fullName evidence="4">Glycosyl transferase</fullName>
    </recommendedName>
</protein>
<proteinExistence type="predicted"/>
<evidence type="ECO:0008006" key="4">
    <source>
        <dbReference type="Google" id="ProtNLM"/>
    </source>
</evidence>